<keyword evidence="4" id="KW-0456">Lyase</keyword>
<dbReference type="InterPro" id="IPR011057">
    <property type="entry name" value="Mss4-like_sf"/>
</dbReference>
<feature type="domain" description="CENP-V/GFA" evidence="5">
    <location>
        <begin position="9"/>
        <end position="119"/>
    </location>
</feature>
<comment type="similarity">
    <text evidence="1">Belongs to the Gfa family.</text>
</comment>
<dbReference type="GO" id="GO:0046872">
    <property type="term" value="F:metal ion binding"/>
    <property type="evidence" value="ECO:0007669"/>
    <property type="project" value="UniProtKB-KW"/>
</dbReference>
<proteinExistence type="inferred from homology"/>
<keyword evidence="2" id="KW-0479">Metal-binding</keyword>
<accession>A0A2J0YVY7</accession>
<evidence type="ECO:0000256" key="4">
    <source>
        <dbReference type="ARBA" id="ARBA00023239"/>
    </source>
</evidence>
<reference evidence="6 7" key="1">
    <citation type="submission" date="2017-06" db="EMBL/GenBank/DDBJ databases">
        <title>Ensifer strains isolated from leguminous trees and herbs display diverse denitrification phenotypes with some acting as strong N2O sinks.</title>
        <authorList>
            <person name="Woliy K."/>
            <person name="Mania D."/>
            <person name="Bakken L.R."/>
            <person name="Frostegard A."/>
        </authorList>
    </citation>
    <scope>NUCLEOTIDE SEQUENCE [LARGE SCALE GENOMIC DNA]</scope>
    <source>
        <strain evidence="6 7">AC50a</strain>
    </source>
</reference>
<dbReference type="EMBL" id="NJGD01000017">
    <property type="protein sequence ID" value="PJR11933.1"/>
    <property type="molecule type" value="Genomic_DNA"/>
</dbReference>
<comment type="caution">
    <text evidence="6">The sequence shown here is derived from an EMBL/GenBank/DDBJ whole genome shotgun (WGS) entry which is preliminary data.</text>
</comment>
<organism evidence="6 7">
    <name type="scientific">Rhizobium meliloti</name>
    <name type="common">Ensifer meliloti</name>
    <name type="synonym">Sinorhizobium meliloti</name>
    <dbReference type="NCBI Taxonomy" id="382"/>
    <lineage>
        <taxon>Bacteria</taxon>
        <taxon>Pseudomonadati</taxon>
        <taxon>Pseudomonadota</taxon>
        <taxon>Alphaproteobacteria</taxon>
        <taxon>Hyphomicrobiales</taxon>
        <taxon>Rhizobiaceae</taxon>
        <taxon>Sinorhizobium/Ensifer group</taxon>
        <taxon>Sinorhizobium</taxon>
    </lineage>
</organism>
<dbReference type="GO" id="GO:0016846">
    <property type="term" value="F:carbon-sulfur lyase activity"/>
    <property type="evidence" value="ECO:0007669"/>
    <property type="project" value="InterPro"/>
</dbReference>
<evidence type="ECO:0000256" key="3">
    <source>
        <dbReference type="ARBA" id="ARBA00022833"/>
    </source>
</evidence>
<evidence type="ECO:0000256" key="2">
    <source>
        <dbReference type="ARBA" id="ARBA00022723"/>
    </source>
</evidence>
<sequence length="149" mass="16105">MQAGGLSMATAQCACGALRLMLNEPPRLTALCHCFACQRRTGAPFSANAFYSIDCVEISGVSTEYIRTAESGREVRMHFCPSCGSTLYWKADASPSWIGVAVGSFADPNFAPPAMSVFEQSKHKWVQLDETVEQFQGLPMGQQESARGG</sequence>
<dbReference type="InterPro" id="IPR006913">
    <property type="entry name" value="CENP-V/GFA"/>
</dbReference>
<evidence type="ECO:0000313" key="6">
    <source>
        <dbReference type="EMBL" id="PJR11933.1"/>
    </source>
</evidence>
<dbReference type="Gene3D" id="3.90.1590.10">
    <property type="entry name" value="glutathione-dependent formaldehyde- activating enzyme (gfa)"/>
    <property type="match status" value="1"/>
</dbReference>
<name>A0A2J0YVY7_RHIML</name>
<dbReference type="PANTHER" id="PTHR33337:SF40">
    <property type="entry name" value="CENP-V_GFA DOMAIN-CONTAINING PROTEIN-RELATED"/>
    <property type="match status" value="1"/>
</dbReference>
<dbReference type="AlphaFoldDB" id="A0A2J0YVY7"/>
<dbReference type="SUPFAM" id="SSF51316">
    <property type="entry name" value="Mss4-like"/>
    <property type="match status" value="1"/>
</dbReference>
<protein>
    <submittedName>
        <fullName evidence="6">Aldehyde-activating protein</fullName>
    </submittedName>
</protein>
<dbReference type="Proteomes" id="UP000231987">
    <property type="component" value="Unassembled WGS sequence"/>
</dbReference>
<keyword evidence="3" id="KW-0862">Zinc</keyword>
<dbReference type="PANTHER" id="PTHR33337">
    <property type="entry name" value="GFA DOMAIN-CONTAINING PROTEIN"/>
    <property type="match status" value="1"/>
</dbReference>
<gene>
    <name evidence="6" type="ORF">CEJ86_26210</name>
</gene>
<dbReference type="Pfam" id="PF04828">
    <property type="entry name" value="GFA"/>
    <property type="match status" value="1"/>
</dbReference>
<dbReference type="PROSITE" id="PS51891">
    <property type="entry name" value="CENP_V_GFA"/>
    <property type="match status" value="1"/>
</dbReference>
<evidence type="ECO:0000313" key="7">
    <source>
        <dbReference type="Proteomes" id="UP000231987"/>
    </source>
</evidence>
<evidence type="ECO:0000259" key="5">
    <source>
        <dbReference type="PROSITE" id="PS51891"/>
    </source>
</evidence>
<evidence type="ECO:0000256" key="1">
    <source>
        <dbReference type="ARBA" id="ARBA00005495"/>
    </source>
</evidence>